<dbReference type="AlphaFoldDB" id="A0A834SI16"/>
<evidence type="ECO:0000313" key="6">
    <source>
        <dbReference type="Proteomes" id="UP000634136"/>
    </source>
</evidence>
<name>A0A834SI16_9FABA</name>
<feature type="domain" description="GH3 middle" evidence="3">
    <location>
        <begin position="68"/>
        <end position="115"/>
    </location>
</feature>
<evidence type="ECO:0000259" key="3">
    <source>
        <dbReference type="Pfam" id="PF23571"/>
    </source>
</evidence>
<dbReference type="Pfam" id="PF23571">
    <property type="entry name" value="GH3_M"/>
    <property type="match status" value="1"/>
</dbReference>
<evidence type="ECO:0000256" key="1">
    <source>
        <dbReference type="ARBA" id="ARBA00008068"/>
    </source>
</evidence>
<keyword evidence="2" id="KW-0436">Ligase</keyword>
<dbReference type="Proteomes" id="UP000634136">
    <property type="component" value="Unassembled WGS sequence"/>
</dbReference>
<dbReference type="PANTHER" id="PTHR31901">
    <property type="entry name" value="GH3 DOMAIN-CONTAINING PROTEIN"/>
    <property type="match status" value="1"/>
</dbReference>
<dbReference type="Pfam" id="PF23572">
    <property type="entry name" value="GH3_C"/>
    <property type="match status" value="1"/>
</dbReference>
<organism evidence="5 6">
    <name type="scientific">Senna tora</name>
    <dbReference type="NCBI Taxonomy" id="362788"/>
    <lineage>
        <taxon>Eukaryota</taxon>
        <taxon>Viridiplantae</taxon>
        <taxon>Streptophyta</taxon>
        <taxon>Embryophyta</taxon>
        <taxon>Tracheophyta</taxon>
        <taxon>Spermatophyta</taxon>
        <taxon>Magnoliopsida</taxon>
        <taxon>eudicotyledons</taxon>
        <taxon>Gunneridae</taxon>
        <taxon>Pentapetalae</taxon>
        <taxon>rosids</taxon>
        <taxon>fabids</taxon>
        <taxon>Fabales</taxon>
        <taxon>Fabaceae</taxon>
        <taxon>Caesalpinioideae</taxon>
        <taxon>Cassia clade</taxon>
        <taxon>Senna</taxon>
    </lineage>
</organism>
<dbReference type="GO" id="GO:0016881">
    <property type="term" value="F:acid-amino acid ligase activity"/>
    <property type="evidence" value="ECO:0007669"/>
    <property type="project" value="TreeGrafter"/>
</dbReference>
<proteinExistence type="inferred from homology"/>
<sequence>MTDEEVIQKLEDSTVSANLHQLRSILHHNGGVRYLQPYLPHYDAPLDAATFRHAVPLSCYDDYVDYINQMADAKVGKMYEVVVTTYGGFYYYSLGDLVRIVGFHNSSPLVEFVMRAPKSHSEILTEKDLIFAVENFQPALRTAMGLEIDKVKESSLTLQSCCSSLESSLGALYKVQRDKGHLGPLMIFIIKPGAFDRLSDIAIKNGTPASQYKPPKIIRNREIAGLLESLAVVTVSLDG</sequence>
<dbReference type="InterPro" id="IPR004993">
    <property type="entry name" value="GH3"/>
</dbReference>
<dbReference type="InterPro" id="IPR055378">
    <property type="entry name" value="GH3_C"/>
</dbReference>
<dbReference type="GO" id="GO:0005737">
    <property type="term" value="C:cytoplasm"/>
    <property type="evidence" value="ECO:0007669"/>
    <property type="project" value="TreeGrafter"/>
</dbReference>
<comment type="caution">
    <text evidence="5">The sequence shown here is derived from an EMBL/GenBank/DDBJ whole genome shotgun (WGS) entry which is preliminary data.</text>
</comment>
<accession>A0A834SI16</accession>
<evidence type="ECO:0000313" key="5">
    <source>
        <dbReference type="EMBL" id="KAF7804790.1"/>
    </source>
</evidence>
<keyword evidence="6" id="KW-1185">Reference proteome</keyword>
<dbReference type="PANTHER" id="PTHR31901:SF44">
    <property type="entry name" value="INDOLE-3-ACETIC ACID-AMIDO SYNTHETASE GH3.6-RELATED"/>
    <property type="match status" value="1"/>
</dbReference>
<dbReference type="EMBL" id="JAAIUW010000013">
    <property type="protein sequence ID" value="KAF7804790.1"/>
    <property type="molecule type" value="Genomic_DNA"/>
</dbReference>
<dbReference type="OrthoDB" id="10004661at2759"/>
<dbReference type="InterPro" id="IPR055377">
    <property type="entry name" value="GH3_M"/>
</dbReference>
<gene>
    <name evidence="5" type="ORF">G2W53_043901</name>
</gene>
<feature type="domain" description="GH3 C-terminal" evidence="4">
    <location>
        <begin position="146"/>
        <end position="222"/>
    </location>
</feature>
<evidence type="ECO:0000259" key="4">
    <source>
        <dbReference type="Pfam" id="PF23572"/>
    </source>
</evidence>
<reference evidence="5" key="1">
    <citation type="submission" date="2020-09" db="EMBL/GenBank/DDBJ databases">
        <title>Genome-Enabled Discovery of Anthraquinone Biosynthesis in Senna tora.</title>
        <authorList>
            <person name="Kang S.-H."/>
            <person name="Pandey R.P."/>
            <person name="Lee C.-M."/>
            <person name="Sim J.-S."/>
            <person name="Jeong J.-T."/>
            <person name="Choi B.-S."/>
            <person name="Jung M."/>
            <person name="Ginzburg D."/>
            <person name="Zhao K."/>
            <person name="Won S.Y."/>
            <person name="Oh T.-J."/>
            <person name="Yu Y."/>
            <person name="Kim N.-H."/>
            <person name="Lee O.R."/>
            <person name="Lee T.-H."/>
            <person name="Bashyal P."/>
            <person name="Kim T.-S."/>
            <person name="Lee W.-H."/>
            <person name="Kawkins C."/>
            <person name="Kim C.-K."/>
            <person name="Kim J.S."/>
            <person name="Ahn B.O."/>
            <person name="Rhee S.Y."/>
            <person name="Sohng J.K."/>
        </authorList>
    </citation>
    <scope>NUCLEOTIDE SEQUENCE</scope>
    <source>
        <tissue evidence="5">Leaf</tissue>
    </source>
</reference>
<evidence type="ECO:0000256" key="2">
    <source>
        <dbReference type="ARBA" id="ARBA00022598"/>
    </source>
</evidence>
<comment type="similarity">
    <text evidence="1">Belongs to the IAA-amido conjugating enzyme family.</text>
</comment>
<protein>
    <submittedName>
        <fullName evidence="5">Putative indole-3-acetic acid-amido synthetase GH3.6</fullName>
    </submittedName>
</protein>